<evidence type="ECO:0000256" key="9">
    <source>
        <dbReference type="PIRSR" id="PIRSR617867-1"/>
    </source>
</evidence>
<comment type="catalytic activity">
    <reaction evidence="8">
        <text>O-phospho-L-tyrosyl-[protein] + H2O = L-tyrosyl-[protein] + phosphate</text>
        <dbReference type="Rhea" id="RHEA:10684"/>
        <dbReference type="Rhea" id="RHEA-COMP:10136"/>
        <dbReference type="Rhea" id="RHEA-COMP:20101"/>
        <dbReference type="ChEBI" id="CHEBI:15377"/>
        <dbReference type="ChEBI" id="CHEBI:43474"/>
        <dbReference type="ChEBI" id="CHEBI:46858"/>
        <dbReference type="ChEBI" id="CHEBI:61978"/>
        <dbReference type="EC" id="3.1.3.48"/>
    </reaction>
</comment>
<evidence type="ECO:0000256" key="5">
    <source>
        <dbReference type="ARBA" id="ARBA00037193"/>
    </source>
</evidence>
<protein>
    <recommendedName>
        <fullName evidence="6">Low molecular weight protein-tyrosine-phosphatase PtpB</fullName>
        <ecNumber evidence="2">3.1.3.48</ecNumber>
    </recommendedName>
    <alternativeName>
        <fullName evidence="7">Phosphotyrosine phosphatase B</fullName>
    </alternativeName>
</protein>
<feature type="domain" description="Phosphotyrosine protein phosphatase I" evidence="10">
    <location>
        <begin position="1"/>
        <end position="137"/>
    </location>
</feature>
<dbReference type="GO" id="GO:0004725">
    <property type="term" value="F:protein tyrosine phosphatase activity"/>
    <property type="evidence" value="ECO:0007669"/>
    <property type="project" value="UniProtKB-EC"/>
</dbReference>
<dbReference type="InterPro" id="IPR017867">
    <property type="entry name" value="Tyr_phospatase_low_mol_wt"/>
</dbReference>
<dbReference type="STRING" id="1855823.MCCS_22840"/>
<dbReference type="PANTHER" id="PTHR11717:SF31">
    <property type="entry name" value="LOW MOLECULAR WEIGHT PROTEIN-TYROSINE-PHOSPHATASE ETP-RELATED"/>
    <property type="match status" value="1"/>
</dbReference>
<evidence type="ECO:0000256" key="8">
    <source>
        <dbReference type="ARBA" id="ARBA00051722"/>
    </source>
</evidence>
<dbReference type="RefSeq" id="WP_086043392.1">
    <property type="nucleotide sequence ID" value="NZ_CBCRZA010000010.1"/>
</dbReference>
<proteinExistence type="inferred from homology"/>
<evidence type="ECO:0000256" key="7">
    <source>
        <dbReference type="ARBA" id="ARBA00041820"/>
    </source>
</evidence>
<dbReference type="GeneID" id="35296365"/>
<dbReference type="PANTHER" id="PTHR11717">
    <property type="entry name" value="LOW MOLECULAR WEIGHT PROTEIN TYROSINE PHOSPHATASE"/>
    <property type="match status" value="1"/>
</dbReference>
<evidence type="ECO:0000313" key="11">
    <source>
        <dbReference type="EMBL" id="ARQ07865.1"/>
    </source>
</evidence>
<feature type="active site" description="Proton donor" evidence="9">
    <location>
        <position position="111"/>
    </location>
</feature>
<dbReference type="CDD" id="cd16344">
    <property type="entry name" value="LMWPAP"/>
    <property type="match status" value="1"/>
</dbReference>
<evidence type="ECO:0000313" key="12">
    <source>
        <dbReference type="Proteomes" id="UP000194154"/>
    </source>
</evidence>
<dbReference type="Gene3D" id="3.40.50.2300">
    <property type="match status" value="1"/>
</dbReference>
<comment type="similarity">
    <text evidence="1">Belongs to the low molecular weight phosphotyrosine protein phosphatase family.</text>
</comment>
<reference evidence="11 12" key="1">
    <citation type="journal article" date="2017" name="Int. J. Syst. Evol. Microbiol.">
        <title>Macrococcus canis sp. nov., a skin bacterium associated with infections in dogs.</title>
        <authorList>
            <person name="Gobeli Brawand S."/>
            <person name="Cotting K."/>
            <person name="Gomez-Sanz E."/>
            <person name="Collaud A."/>
            <person name="Thomann A."/>
            <person name="Brodard I."/>
            <person name="Rodriguez-Campos S."/>
            <person name="Strauss C."/>
            <person name="Perreten V."/>
        </authorList>
    </citation>
    <scope>NUCLEOTIDE SEQUENCE [LARGE SCALE GENOMIC DNA]</scope>
    <source>
        <strain evidence="11 12">KM45013</strain>
    </source>
</reference>
<keyword evidence="12" id="KW-1185">Reference proteome</keyword>
<evidence type="ECO:0000256" key="4">
    <source>
        <dbReference type="ARBA" id="ARBA00022912"/>
    </source>
</evidence>
<dbReference type="InterPro" id="IPR023485">
    <property type="entry name" value="Ptyr_pPase"/>
</dbReference>
<gene>
    <name evidence="11" type="primary">ptpB</name>
    <name evidence="11" type="ORF">MCCS_22840</name>
</gene>
<dbReference type="AlphaFoldDB" id="A0A1W7AE27"/>
<accession>A0A1W7AE27</accession>
<dbReference type="EMBL" id="CP021059">
    <property type="protein sequence ID" value="ARQ07865.1"/>
    <property type="molecule type" value="Genomic_DNA"/>
</dbReference>
<dbReference type="SUPFAM" id="SSF52788">
    <property type="entry name" value="Phosphotyrosine protein phosphatases I"/>
    <property type="match status" value="1"/>
</dbReference>
<keyword evidence="3 11" id="KW-0378">Hydrolase</keyword>
<dbReference type="InterPro" id="IPR036196">
    <property type="entry name" value="Ptyr_pPase_sf"/>
</dbReference>
<evidence type="ECO:0000256" key="3">
    <source>
        <dbReference type="ARBA" id="ARBA00022801"/>
    </source>
</evidence>
<dbReference type="KEGG" id="mcak:MCCS_22840"/>
<dbReference type="Proteomes" id="UP000194154">
    <property type="component" value="Chromosome"/>
</dbReference>
<evidence type="ECO:0000259" key="10">
    <source>
        <dbReference type="SMART" id="SM00226"/>
    </source>
</evidence>
<name>A0A1W7AE27_9STAP</name>
<evidence type="ECO:0000256" key="1">
    <source>
        <dbReference type="ARBA" id="ARBA00011063"/>
    </source>
</evidence>
<sequence>MEVVFVCTGNTCRSPMAESIAKSLNTKHIFSSAGLYAQEGHPVSKHAAAIIEQEGLQPATQSHQFDAVDSEKDLILTMTNSHKLQIKSLYPESNVYTLKEYAMNENGDISDPYGGDFLVYSDTYNELSYYIREMLQKLDR</sequence>
<dbReference type="OrthoDB" id="9784339at2"/>
<dbReference type="PRINTS" id="PR00719">
    <property type="entry name" value="LMWPTPASE"/>
</dbReference>
<feature type="active site" description="Nucleophile" evidence="9">
    <location>
        <position position="13"/>
    </location>
</feature>
<organism evidence="11 12">
    <name type="scientific">Macrococcoides canis</name>
    <dbReference type="NCBI Taxonomy" id="1855823"/>
    <lineage>
        <taxon>Bacteria</taxon>
        <taxon>Bacillati</taxon>
        <taxon>Bacillota</taxon>
        <taxon>Bacilli</taxon>
        <taxon>Bacillales</taxon>
        <taxon>Staphylococcaceae</taxon>
        <taxon>Macrococcoides</taxon>
    </lineage>
</organism>
<dbReference type="Pfam" id="PF01451">
    <property type="entry name" value="LMWPc"/>
    <property type="match status" value="1"/>
</dbReference>
<dbReference type="InterPro" id="IPR050438">
    <property type="entry name" value="LMW_PTPase"/>
</dbReference>
<comment type="function">
    <text evidence="5">Dephosphorylates the phosphotyrosine-containing proteins.</text>
</comment>
<dbReference type="SMART" id="SM00226">
    <property type="entry name" value="LMWPc"/>
    <property type="match status" value="1"/>
</dbReference>
<evidence type="ECO:0000256" key="2">
    <source>
        <dbReference type="ARBA" id="ARBA00013064"/>
    </source>
</evidence>
<keyword evidence="4" id="KW-0904">Protein phosphatase</keyword>
<dbReference type="EC" id="3.1.3.48" evidence="2"/>
<evidence type="ECO:0000256" key="6">
    <source>
        <dbReference type="ARBA" id="ARBA00040312"/>
    </source>
</evidence>
<feature type="active site" description="Nucleophile" evidence="9">
    <location>
        <position position="7"/>
    </location>
</feature>